<dbReference type="Proteomes" id="UP000030686">
    <property type="component" value="Unassembled WGS sequence"/>
</dbReference>
<gene>
    <name evidence="2" type="ORF">PROQFM164_S01g003254</name>
</gene>
<feature type="domain" description="BTB" evidence="1">
    <location>
        <begin position="21"/>
        <end position="88"/>
    </location>
</feature>
<evidence type="ECO:0000313" key="2">
    <source>
        <dbReference type="EMBL" id="CDM29442.1"/>
    </source>
</evidence>
<sequence>MTSSVARSSKGSIKKIQGPIVAITVGASKEPFHVHESIICNSSLFFKTAMSGSWKESKEHTFKLPEDDPEIFALYLHWLYFAEIPVMLEKYAAKEEAARHRYKEYHNFVDAYVLGDKLLDGKFQNSIIDAILEMCSTPDAHDGRKYYPSMAVIKHAYIVTTESAGIRKLFVDLFVNTAAAKWLSRELPAEFLYSVAEGLMIKRTSYGGPIKASQYYAKPSLF</sequence>
<keyword evidence="3" id="KW-1185">Reference proteome</keyword>
<dbReference type="OrthoDB" id="1022638at2759"/>
<accession>W6QIM0</accession>
<dbReference type="OMA" id="HKSLICT"/>
<dbReference type="STRING" id="1365484.W6QIM0"/>
<dbReference type="EMBL" id="HG792015">
    <property type="protein sequence ID" value="CDM29442.1"/>
    <property type="molecule type" value="Genomic_DNA"/>
</dbReference>
<dbReference type="InterPro" id="IPR011333">
    <property type="entry name" value="SKP1/BTB/POZ_sf"/>
</dbReference>
<dbReference type="PANTHER" id="PTHR47843:SF2">
    <property type="entry name" value="BTB DOMAIN-CONTAINING PROTEIN"/>
    <property type="match status" value="1"/>
</dbReference>
<dbReference type="CDD" id="cd18186">
    <property type="entry name" value="BTB_POZ_ZBTB_KLHL-like"/>
    <property type="match status" value="1"/>
</dbReference>
<dbReference type="PROSITE" id="PS50097">
    <property type="entry name" value="BTB"/>
    <property type="match status" value="1"/>
</dbReference>
<name>W6QIM0_PENRF</name>
<reference evidence="2" key="1">
    <citation type="journal article" date="2014" name="Nat. Commun.">
        <title>Multiple recent horizontal transfers of a large genomic region in cheese making fungi.</title>
        <authorList>
            <person name="Cheeseman K."/>
            <person name="Ropars J."/>
            <person name="Renault P."/>
            <person name="Dupont J."/>
            <person name="Gouzy J."/>
            <person name="Branca A."/>
            <person name="Abraham A.L."/>
            <person name="Ceppi M."/>
            <person name="Conseiller E."/>
            <person name="Debuchy R."/>
            <person name="Malagnac F."/>
            <person name="Goarin A."/>
            <person name="Silar P."/>
            <person name="Lacoste S."/>
            <person name="Sallet E."/>
            <person name="Bensimon A."/>
            <person name="Giraud T."/>
            <person name="Brygoo Y."/>
        </authorList>
    </citation>
    <scope>NUCLEOTIDE SEQUENCE [LARGE SCALE GENOMIC DNA]</scope>
    <source>
        <strain evidence="2">FM164</strain>
    </source>
</reference>
<evidence type="ECO:0000259" key="1">
    <source>
        <dbReference type="PROSITE" id="PS50097"/>
    </source>
</evidence>
<protein>
    <submittedName>
        <fullName evidence="2">BTB/POZ fold</fullName>
    </submittedName>
</protein>
<evidence type="ECO:0000313" key="3">
    <source>
        <dbReference type="Proteomes" id="UP000030686"/>
    </source>
</evidence>
<dbReference type="Pfam" id="PF00651">
    <property type="entry name" value="BTB"/>
    <property type="match status" value="1"/>
</dbReference>
<organism evidence="2 3">
    <name type="scientific">Penicillium roqueforti (strain FM164)</name>
    <dbReference type="NCBI Taxonomy" id="1365484"/>
    <lineage>
        <taxon>Eukaryota</taxon>
        <taxon>Fungi</taxon>
        <taxon>Dikarya</taxon>
        <taxon>Ascomycota</taxon>
        <taxon>Pezizomycotina</taxon>
        <taxon>Eurotiomycetes</taxon>
        <taxon>Eurotiomycetidae</taxon>
        <taxon>Eurotiales</taxon>
        <taxon>Aspergillaceae</taxon>
        <taxon>Penicillium</taxon>
    </lineage>
</organism>
<dbReference type="PANTHER" id="PTHR47843">
    <property type="entry name" value="BTB DOMAIN-CONTAINING PROTEIN-RELATED"/>
    <property type="match status" value="1"/>
</dbReference>
<dbReference type="InterPro" id="IPR000210">
    <property type="entry name" value="BTB/POZ_dom"/>
</dbReference>
<dbReference type="SUPFAM" id="SSF54695">
    <property type="entry name" value="POZ domain"/>
    <property type="match status" value="1"/>
</dbReference>
<proteinExistence type="predicted"/>
<dbReference type="Gene3D" id="3.30.710.10">
    <property type="entry name" value="Potassium Channel Kv1.1, Chain A"/>
    <property type="match status" value="1"/>
</dbReference>
<dbReference type="AlphaFoldDB" id="W6QIM0"/>